<reference evidence="2" key="1">
    <citation type="journal article" date="2019" name="Int. J. Syst. Evol. Microbiol.">
        <title>The Global Catalogue of Microorganisms (GCM) 10K type strain sequencing project: providing services to taxonomists for standard genome sequencing and annotation.</title>
        <authorList>
            <consortium name="The Broad Institute Genomics Platform"/>
            <consortium name="The Broad Institute Genome Sequencing Center for Infectious Disease"/>
            <person name="Wu L."/>
            <person name="Ma J."/>
        </authorList>
    </citation>
    <scope>NUCLEOTIDE SEQUENCE [LARGE SCALE GENOMIC DNA]</scope>
    <source>
        <strain evidence="2">JCM 18204</strain>
    </source>
</reference>
<protein>
    <submittedName>
        <fullName evidence="1">Uncharacterized protein</fullName>
    </submittedName>
</protein>
<dbReference type="RefSeq" id="WP_345302747.1">
    <property type="nucleotide sequence ID" value="NZ_BAABJE010000005.1"/>
</dbReference>
<organism evidence="1 2">
    <name type="scientific">Lysobacter hankyongensis</name>
    <dbReference type="NCBI Taxonomy" id="1176535"/>
    <lineage>
        <taxon>Bacteria</taxon>
        <taxon>Pseudomonadati</taxon>
        <taxon>Pseudomonadota</taxon>
        <taxon>Gammaproteobacteria</taxon>
        <taxon>Lysobacterales</taxon>
        <taxon>Lysobacteraceae</taxon>
        <taxon>Lysobacter</taxon>
    </lineage>
</organism>
<dbReference type="Proteomes" id="UP001499959">
    <property type="component" value="Unassembled WGS sequence"/>
</dbReference>
<proteinExistence type="predicted"/>
<evidence type="ECO:0000313" key="2">
    <source>
        <dbReference type="Proteomes" id="UP001499959"/>
    </source>
</evidence>
<name>A0ABP9B6E8_9GAMM</name>
<sequence length="172" mass="18814">MNPDTPLARSRAFSARILHLLDGLRTVDDIGPAQVGRAFGRDVEFDREDARVFGFGEPIDARWIGNVIALRDPERGGEPNRLLIAFDDQQGAHDDWSAVCGMEFGEFADALGAAGYTSTPILGPRDAFSGFRFRRGPFAVDVQLRAESAAHPDRLCVARVLIDSVEARHAHA</sequence>
<keyword evidence="2" id="KW-1185">Reference proteome</keyword>
<dbReference type="EMBL" id="BAABJE010000005">
    <property type="protein sequence ID" value="GAA4791127.1"/>
    <property type="molecule type" value="Genomic_DNA"/>
</dbReference>
<accession>A0ABP9B6E8</accession>
<comment type="caution">
    <text evidence="1">The sequence shown here is derived from an EMBL/GenBank/DDBJ whole genome shotgun (WGS) entry which is preliminary data.</text>
</comment>
<gene>
    <name evidence="1" type="ORF">GCM10023307_15620</name>
</gene>
<evidence type="ECO:0000313" key="1">
    <source>
        <dbReference type="EMBL" id="GAA4791127.1"/>
    </source>
</evidence>